<sequence length="104" mass="10311">MGGLADVAGLADVGGLADVDGLAGVDGVDIAAPAAETVSVSVADSRPVDWDEPEAPGGAAWLLQPVVRATVSSSTAAAGGSLLRLFCQFIEGRTFLSGRNNTAL</sequence>
<comment type="caution">
    <text evidence="1">The sequence shown here is derived from an EMBL/GenBank/DDBJ whole genome shotgun (WGS) entry which is preliminary data.</text>
</comment>
<evidence type="ECO:0000313" key="2">
    <source>
        <dbReference type="Proteomes" id="UP000622547"/>
    </source>
</evidence>
<organism evidence="1 2">
    <name type="scientific">Planotetraspora phitsanulokensis</name>
    <dbReference type="NCBI Taxonomy" id="575192"/>
    <lineage>
        <taxon>Bacteria</taxon>
        <taxon>Bacillati</taxon>
        <taxon>Actinomycetota</taxon>
        <taxon>Actinomycetes</taxon>
        <taxon>Streptosporangiales</taxon>
        <taxon>Streptosporangiaceae</taxon>
        <taxon>Planotetraspora</taxon>
    </lineage>
</organism>
<name>A0A8J3U000_9ACTN</name>
<accession>A0A8J3U000</accession>
<reference evidence="1 2" key="1">
    <citation type="submission" date="2021-01" db="EMBL/GenBank/DDBJ databases">
        <title>Whole genome shotgun sequence of Planotetraspora phitsanulokensis NBRC 104273.</title>
        <authorList>
            <person name="Komaki H."/>
            <person name="Tamura T."/>
        </authorList>
    </citation>
    <scope>NUCLEOTIDE SEQUENCE [LARGE SCALE GENOMIC DNA]</scope>
    <source>
        <strain evidence="1 2">NBRC 104273</strain>
    </source>
</reference>
<proteinExistence type="predicted"/>
<evidence type="ECO:0000313" key="1">
    <source>
        <dbReference type="EMBL" id="GII35815.1"/>
    </source>
</evidence>
<dbReference type="AlphaFoldDB" id="A0A8J3U000"/>
<dbReference type="EMBL" id="BOOP01000003">
    <property type="protein sequence ID" value="GII35815.1"/>
    <property type="molecule type" value="Genomic_DNA"/>
</dbReference>
<keyword evidence="2" id="KW-1185">Reference proteome</keyword>
<gene>
    <name evidence="1" type="ORF">Pph01_08180</name>
</gene>
<dbReference type="Proteomes" id="UP000622547">
    <property type="component" value="Unassembled WGS sequence"/>
</dbReference>
<protein>
    <submittedName>
        <fullName evidence="1">Uncharacterized protein</fullName>
    </submittedName>
</protein>